<dbReference type="EMBL" id="BTSX01000005">
    <property type="protein sequence ID" value="GMS98014.1"/>
    <property type="molecule type" value="Genomic_DNA"/>
</dbReference>
<gene>
    <name evidence="1" type="ORF">PENTCL1PPCAC_20189</name>
</gene>
<keyword evidence="2" id="KW-1185">Reference proteome</keyword>
<organism evidence="1 2">
    <name type="scientific">Pristionchus entomophagus</name>
    <dbReference type="NCBI Taxonomy" id="358040"/>
    <lineage>
        <taxon>Eukaryota</taxon>
        <taxon>Metazoa</taxon>
        <taxon>Ecdysozoa</taxon>
        <taxon>Nematoda</taxon>
        <taxon>Chromadorea</taxon>
        <taxon>Rhabditida</taxon>
        <taxon>Rhabditina</taxon>
        <taxon>Diplogasteromorpha</taxon>
        <taxon>Diplogasteroidea</taxon>
        <taxon>Neodiplogasteridae</taxon>
        <taxon>Pristionchus</taxon>
    </lineage>
</organism>
<accession>A0AAV5TUT3</accession>
<name>A0AAV5TUT3_9BILA</name>
<protein>
    <submittedName>
        <fullName evidence="1">Uncharacterized protein</fullName>
    </submittedName>
</protein>
<comment type="caution">
    <text evidence="1">The sequence shown here is derived from an EMBL/GenBank/DDBJ whole genome shotgun (WGS) entry which is preliminary data.</text>
</comment>
<sequence length="98" mass="10910">FVDCALRQIEGIFTSLTQRADLDETKDGFDLSGSHFGTLLLRIENSRARKRCMASDLLSSMISLNQNCFLLVSGSKSLPVSLASFLSRFSACFLYFTK</sequence>
<reference evidence="1" key="1">
    <citation type="submission" date="2023-10" db="EMBL/GenBank/DDBJ databases">
        <title>Genome assembly of Pristionchus species.</title>
        <authorList>
            <person name="Yoshida K."/>
            <person name="Sommer R.J."/>
        </authorList>
    </citation>
    <scope>NUCLEOTIDE SEQUENCE</scope>
    <source>
        <strain evidence="1">RS0144</strain>
    </source>
</reference>
<dbReference type="Proteomes" id="UP001432027">
    <property type="component" value="Unassembled WGS sequence"/>
</dbReference>
<feature type="non-terminal residue" evidence="1">
    <location>
        <position position="1"/>
    </location>
</feature>
<proteinExistence type="predicted"/>
<dbReference type="AlphaFoldDB" id="A0AAV5TUT3"/>
<evidence type="ECO:0000313" key="2">
    <source>
        <dbReference type="Proteomes" id="UP001432027"/>
    </source>
</evidence>
<evidence type="ECO:0000313" key="1">
    <source>
        <dbReference type="EMBL" id="GMS98014.1"/>
    </source>
</evidence>